<evidence type="ECO:0000256" key="9">
    <source>
        <dbReference type="ARBA" id="ARBA00023136"/>
    </source>
</evidence>
<dbReference type="PANTHER" id="PTHR32552">
    <property type="entry name" value="FERRICHROME IRON RECEPTOR-RELATED"/>
    <property type="match status" value="1"/>
</dbReference>
<dbReference type="KEGG" id="kim:G3T16_20370"/>
<evidence type="ECO:0000256" key="5">
    <source>
        <dbReference type="ARBA" id="ARBA00022692"/>
    </source>
</evidence>
<sequence>MPIAISTLTDDHLTVAAVTTVVDIQRLAPSLRIAEGTTGQLDFSIRGAFLGFGVDPSVVTYLDEVPAHSKVLRYSLYDLSSVEVLKGPQGTLFGRNSTGGAVLFSSKEPDVSGVEGFTRARYGNLNDRFLEGALNVPLSDTLATRLAGKLQRRDGTLKSVTQPGREYDNRHNGTVRASLLWSPSATIENQTIAGHYSMEENRVPNRALSLVGGCTGPTTPVTSCIFQPPFHEILGTDNLREWAEQEFDLRGTNKTVNINRNSDRVEQTFVTNKFTIDLGPVTLKNISHYGDLKVGFDRDFDGTPATVIEATIFDETESFYTENQLYGNALGDRLDWRVGITYSHDDARSNETQIIFPLPGSMTTPRRSISDTTFESTALFAQATYDLSAFMEGVSFTAGYRYTWDDREIATRAFAGASPQECALQVRPVPDSGPVAYPGTDLATCTRRLTLNSQEGTYSFTLDWQPSDHALLYATTRKGYKSGSFNTHAIDPTIAQYAPEIVTDVEVGLKADWELGSIPFRTNIAAYRNKYDNIQTSHTVVDNISGEVTAVTLNTDPITGLPNKATIKGYEVEMIVLPISWLQLSGFYSNIDAKYDQFFTISPRMDLAGENIAGLTPESYGISGQVDLPVSGPFETFLATASYFWREANQTNPASSSIVPERDYSSFDARVAMLNLFGSGIDIAVYGRNLGDNLSCSSNDIVGGLVTTRCSEGRTYGIELTHSFGG</sequence>
<keyword evidence="2 11" id="KW-0813">Transport</keyword>
<evidence type="ECO:0000259" key="13">
    <source>
        <dbReference type="Pfam" id="PF00593"/>
    </source>
</evidence>
<feature type="domain" description="TonB-dependent receptor plug" evidence="14">
    <location>
        <begin position="2"/>
        <end position="101"/>
    </location>
</feature>
<dbReference type="RefSeq" id="WP_163496822.1">
    <property type="nucleotide sequence ID" value="NZ_CP048711.1"/>
</dbReference>
<evidence type="ECO:0000256" key="12">
    <source>
        <dbReference type="RuleBase" id="RU003357"/>
    </source>
</evidence>
<dbReference type="SUPFAM" id="SSF56935">
    <property type="entry name" value="Porins"/>
    <property type="match status" value="1"/>
</dbReference>
<evidence type="ECO:0000256" key="6">
    <source>
        <dbReference type="ARBA" id="ARBA00023004"/>
    </source>
</evidence>
<dbReference type="PROSITE" id="PS52016">
    <property type="entry name" value="TONB_DEPENDENT_REC_3"/>
    <property type="match status" value="1"/>
</dbReference>
<keyword evidence="5 11" id="KW-0812">Transmembrane</keyword>
<dbReference type="Proteomes" id="UP000477680">
    <property type="component" value="Chromosome"/>
</dbReference>
<evidence type="ECO:0000256" key="3">
    <source>
        <dbReference type="ARBA" id="ARBA00022452"/>
    </source>
</evidence>
<dbReference type="Pfam" id="PF00593">
    <property type="entry name" value="TonB_dep_Rec_b-barrel"/>
    <property type="match status" value="1"/>
</dbReference>
<dbReference type="Gene3D" id="2.40.170.20">
    <property type="entry name" value="TonB-dependent receptor, beta-barrel domain"/>
    <property type="match status" value="1"/>
</dbReference>
<dbReference type="AlphaFoldDB" id="A0A6C0U9P3"/>
<dbReference type="EMBL" id="CP048711">
    <property type="protein sequence ID" value="QIB67395.1"/>
    <property type="molecule type" value="Genomic_DNA"/>
</dbReference>
<comment type="similarity">
    <text evidence="11 12">Belongs to the TonB-dependent receptor family.</text>
</comment>
<keyword evidence="15" id="KW-0675">Receptor</keyword>
<keyword evidence="3 11" id="KW-1134">Transmembrane beta strand</keyword>
<evidence type="ECO:0000313" key="15">
    <source>
        <dbReference type="EMBL" id="QIB67395.1"/>
    </source>
</evidence>
<evidence type="ECO:0000256" key="1">
    <source>
        <dbReference type="ARBA" id="ARBA00004571"/>
    </source>
</evidence>
<gene>
    <name evidence="15" type="ORF">G3T16_20370</name>
</gene>
<dbReference type="PANTHER" id="PTHR32552:SF81">
    <property type="entry name" value="TONB-DEPENDENT OUTER MEMBRANE RECEPTOR"/>
    <property type="match status" value="1"/>
</dbReference>
<evidence type="ECO:0000256" key="7">
    <source>
        <dbReference type="ARBA" id="ARBA00023065"/>
    </source>
</evidence>
<keyword evidence="4" id="KW-0410">Iron transport</keyword>
<name>A0A6C0U9P3_9GAMM</name>
<evidence type="ECO:0000256" key="11">
    <source>
        <dbReference type="PROSITE-ProRule" id="PRU01360"/>
    </source>
</evidence>
<keyword evidence="6" id="KW-0408">Iron</keyword>
<accession>A0A6C0U9P3</accession>
<dbReference type="InterPro" id="IPR036942">
    <property type="entry name" value="Beta-barrel_TonB_sf"/>
</dbReference>
<keyword evidence="16" id="KW-1185">Reference proteome</keyword>
<reference evidence="15 16" key="1">
    <citation type="submission" date="2020-02" db="EMBL/GenBank/DDBJ databases">
        <title>Genome sequencing for Kineobactrum sp. M2.</title>
        <authorList>
            <person name="Park S.-J."/>
        </authorList>
    </citation>
    <scope>NUCLEOTIDE SEQUENCE [LARGE SCALE GENOMIC DNA]</scope>
    <source>
        <strain evidence="15 16">M2</strain>
    </source>
</reference>
<dbReference type="Pfam" id="PF07715">
    <property type="entry name" value="Plug"/>
    <property type="match status" value="1"/>
</dbReference>
<protein>
    <submittedName>
        <fullName evidence="15">TonB-dependent receptor</fullName>
    </submittedName>
</protein>
<dbReference type="InterPro" id="IPR000531">
    <property type="entry name" value="Beta-barrel_TonB"/>
</dbReference>
<feature type="domain" description="TonB-dependent receptor-like beta-barrel" evidence="13">
    <location>
        <begin position="256"/>
        <end position="689"/>
    </location>
</feature>
<evidence type="ECO:0000259" key="14">
    <source>
        <dbReference type="Pfam" id="PF07715"/>
    </source>
</evidence>
<dbReference type="InterPro" id="IPR039426">
    <property type="entry name" value="TonB-dep_rcpt-like"/>
</dbReference>
<dbReference type="InterPro" id="IPR012910">
    <property type="entry name" value="Plug_dom"/>
</dbReference>
<evidence type="ECO:0000256" key="4">
    <source>
        <dbReference type="ARBA" id="ARBA00022496"/>
    </source>
</evidence>
<keyword evidence="7" id="KW-0406">Ion transport</keyword>
<organism evidence="15 16">
    <name type="scientific">Kineobactrum salinum</name>
    <dbReference type="NCBI Taxonomy" id="2708301"/>
    <lineage>
        <taxon>Bacteria</taxon>
        <taxon>Pseudomonadati</taxon>
        <taxon>Pseudomonadota</taxon>
        <taxon>Gammaproteobacteria</taxon>
        <taxon>Cellvibrionales</taxon>
        <taxon>Halieaceae</taxon>
        <taxon>Kineobactrum</taxon>
    </lineage>
</organism>
<evidence type="ECO:0000313" key="16">
    <source>
        <dbReference type="Proteomes" id="UP000477680"/>
    </source>
</evidence>
<comment type="subcellular location">
    <subcellularLocation>
        <location evidence="1 11">Cell outer membrane</location>
        <topology evidence="1 11">Multi-pass membrane protein</topology>
    </subcellularLocation>
</comment>
<keyword evidence="10 11" id="KW-0998">Cell outer membrane</keyword>
<evidence type="ECO:0000256" key="2">
    <source>
        <dbReference type="ARBA" id="ARBA00022448"/>
    </source>
</evidence>
<keyword evidence="8 12" id="KW-0798">TonB box</keyword>
<evidence type="ECO:0000256" key="10">
    <source>
        <dbReference type="ARBA" id="ARBA00023237"/>
    </source>
</evidence>
<evidence type="ECO:0000256" key="8">
    <source>
        <dbReference type="ARBA" id="ARBA00023077"/>
    </source>
</evidence>
<keyword evidence="9 11" id="KW-0472">Membrane</keyword>
<dbReference type="GO" id="GO:0009279">
    <property type="term" value="C:cell outer membrane"/>
    <property type="evidence" value="ECO:0007669"/>
    <property type="project" value="UniProtKB-SubCell"/>
</dbReference>
<dbReference type="GO" id="GO:0006826">
    <property type="term" value="P:iron ion transport"/>
    <property type="evidence" value="ECO:0007669"/>
    <property type="project" value="UniProtKB-KW"/>
</dbReference>
<proteinExistence type="inferred from homology"/>